<feature type="chain" id="PRO_5029732394" evidence="1">
    <location>
        <begin position="22"/>
        <end position="274"/>
    </location>
</feature>
<organism evidence="2 3">
    <name type="scientific">Tenacibaculum aiptasiae</name>
    <dbReference type="NCBI Taxonomy" id="426481"/>
    <lineage>
        <taxon>Bacteria</taxon>
        <taxon>Pseudomonadati</taxon>
        <taxon>Bacteroidota</taxon>
        <taxon>Flavobacteriia</taxon>
        <taxon>Flavobacteriales</taxon>
        <taxon>Flavobacteriaceae</taxon>
        <taxon>Tenacibaculum</taxon>
    </lineage>
</organism>
<evidence type="ECO:0000256" key="1">
    <source>
        <dbReference type="SAM" id="SignalP"/>
    </source>
</evidence>
<comment type="caution">
    <text evidence="2">The sequence shown here is derived from an EMBL/GenBank/DDBJ whole genome shotgun (WGS) entry which is preliminary data.</text>
</comment>
<feature type="signal peptide" evidence="1">
    <location>
        <begin position="1"/>
        <end position="21"/>
    </location>
</feature>
<evidence type="ECO:0000313" key="3">
    <source>
        <dbReference type="Proteomes" id="UP000467305"/>
    </source>
</evidence>
<keyword evidence="3" id="KW-1185">Reference proteome</keyword>
<accession>A0A7J5ALV5</accession>
<dbReference type="Pfam" id="PF14054">
    <property type="entry name" value="DUF4249"/>
    <property type="match status" value="1"/>
</dbReference>
<name>A0A7J5ALV5_9FLAO</name>
<dbReference type="EMBL" id="WAAU01000012">
    <property type="protein sequence ID" value="KAB1158536.1"/>
    <property type="molecule type" value="Genomic_DNA"/>
</dbReference>
<reference evidence="2 3" key="1">
    <citation type="submission" date="2019-09" db="EMBL/GenBank/DDBJ databases">
        <authorList>
            <person name="Cao W.R."/>
        </authorList>
    </citation>
    <scope>NUCLEOTIDE SEQUENCE [LARGE SCALE GENOMIC DNA]</scope>
    <source>
        <strain evidence="3">a4</strain>
    </source>
</reference>
<protein>
    <submittedName>
        <fullName evidence="2">DUF4249 domain-containing protein</fullName>
    </submittedName>
</protein>
<dbReference type="InterPro" id="IPR025345">
    <property type="entry name" value="DUF4249"/>
</dbReference>
<keyword evidence="1" id="KW-0732">Signal</keyword>
<sequence>MKKIYKQISMFLILICFHVSCTEVINVTVPNAGPRLVVEASINWTKGTLGENQTIILRTSTAFFDTNKDVPATGAQVKVINTNSNAEFVFSDQGNGRYTTNSFVPVVNDTYKLEIIYNSKTYEATETLMSVVDIKKVEQTTDKGDSTTDKEVTIYFDDPENEENHYLGEFLTATEPVPVLDPISDSFTNGNQNFMEYENKDFVVGSTLNISLYGISKQYYNYINLLVQQSSSGGPFTSTPAQLKGNCKNITDSNEEVLGYFRLGEVAKVNYVIQ</sequence>
<dbReference type="AlphaFoldDB" id="A0A7J5ALV5"/>
<dbReference type="OrthoDB" id="1430047at2"/>
<evidence type="ECO:0000313" key="2">
    <source>
        <dbReference type="EMBL" id="KAB1158536.1"/>
    </source>
</evidence>
<dbReference type="RefSeq" id="WP_150899506.1">
    <property type="nucleotide sequence ID" value="NZ_WAAU01000012.1"/>
</dbReference>
<gene>
    <name evidence="2" type="ORF">F7018_07920</name>
</gene>
<proteinExistence type="predicted"/>
<dbReference type="Proteomes" id="UP000467305">
    <property type="component" value="Unassembled WGS sequence"/>
</dbReference>